<gene>
    <name evidence="1" type="primary">ORF223145</name>
</gene>
<feature type="non-terminal residue" evidence="1">
    <location>
        <position position="1"/>
    </location>
</feature>
<proteinExistence type="predicted"/>
<evidence type="ECO:0000313" key="1">
    <source>
        <dbReference type="EMBL" id="CEL00218.1"/>
    </source>
</evidence>
<dbReference type="AlphaFoldDB" id="A0A0B7C4R9"/>
<accession>A0A0B7C4R9</accession>
<name>A0A0B7C4R9_9EUPU</name>
<sequence>QLSKGNVRQQDCIKTRFAPQCTVVDDDHHYTTNQSQQQYTVPTNWHMPTKANNGCQYIQSPYNQQCNR</sequence>
<feature type="non-terminal residue" evidence="1">
    <location>
        <position position="68"/>
    </location>
</feature>
<reference evidence="1" key="1">
    <citation type="submission" date="2014-12" db="EMBL/GenBank/DDBJ databases">
        <title>Insight into the proteome of Arion vulgaris.</title>
        <authorList>
            <person name="Aradska J."/>
            <person name="Bulat T."/>
            <person name="Smidak R."/>
            <person name="Sarate P."/>
            <person name="Gangsoo J."/>
            <person name="Sialana F."/>
            <person name="Bilban M."/>
            <person name="Lubec G."/>
        </authorList>
    </citation>
    <scope>NUCLEOTIDE SEQUENCE</scope>
    <source>
        <tissue evidence="1">Skin</tissue>
    </source>
</reference>
<dbReference type="EMBL" id="HACG01053347">
    <property type="protein sequence ID" value="CEL00218.1"/>
    <property type="molecule type" value="Transcribed_RNA"/>
</dbReference>
<protein>
    <submittedName>
        <fullName evidence="1">Uncharacterized protein</fullName>
    </submittedName>
</protein>
<organism evidence="1">
    <name type="scientific">Arion vulgaris</name>
    <dbReference type="NCBI Taxonomy" id="1028688"/>
    <lineage>
        <taxon>Eukaryota</taxon>
        <taxon>Metazoa</taxon>
        <taxon>Spiralia</taxon>
        <taxon>Lophotrochozoa</taxon>
        <taxon>Mollusca</taxon>
        <taxon>Gastropoda</taxon>
        <taxon>Heterobranchia</taxon>
        <taxon>Euthyneura</taxon>
        <taxon>Panpulmonata</taxon>
        <taxon>Eupulmonata</taxon>
        <taxon>Stylommatophora</taxon>
        <taxon>Helicina</taxon>
        <taxon>Arionoidea</taxon>
        <taxon>Arionidae</taxon>
        <taxon>Arion</taxon>
    </lineage>
</organism>